<dbReference type="EMBL" id="LUGG01000011">
    <property type="protein sequence ID" value="OBZ71403.1"/>
    <property type="molecule type" value="Genomic_DNA"/>
</dbReference>
<dbReference type="OMA" id="RWPRKDE"/>
<dbReference type="InterPro" id="IPR046466">
    <property type="entry name" value="Borealin_C"/>
</dbReference>
<feature type="region of interest" description="Disordered" evidence="1">
    <location>
        <begin position="258"/>
        <end position="332"/>
    </location>
</feature>
<evidence type="ECO:0000313" key="5">
    <source>
        <dbReference type="Proteomes" id="UP000092993"/>
    </source>
</evidence>
<gene>
    <name evidence="4" type="ORF">A0H81_08744</name>
</gene>
<feature type="compositionally biased region" description="Polar residues" evidence="1">
    <location>
        <begin position="143"/>
        <end position="162"/>
    </location>
</feature>
<protein>
    <submittedName>
        <fullName evidence="4">Uncharacterized protein</fullName>
    </submittedName>
</protein>
<keyword evidence="5" id="KW-1185">Reference proteome</keyword>
<evidence type="ECO:0000259" key="3">
    <source>
        <dbReference type="Pfam" id="PF10512"/>
    </source>
</evidence>
<dbReference type="AlphaFoldDB" id="A0A1C7M368"/>
<organism evidence="4 5">
    <name type="scientific">Grifola frondosa</name>
    <name type="common">Maitake</name>
    <name type="synonym">Polyporus frondosus</name>
    <dbReference type="NCBI Taxonomy" id="5627"/>
    <lineage>
        <taxon>Eukaryota</taxon>
        <taxon>Fungi</taxon>
        <taxon>Dikarya</taxon>
        <taxon>Basidiomycota</taxon>
        <taxon>Agaricomycotina</taxon>
        <taxon>Agaricomycetes</taxon>
        <taxon>Polyporales</taxon>
        <taxon>Grifolaceae</taxon>
        <taxon>Grifola</taxon>
    </lineage>
</organism>
<feature type="compositionally biased region" description="Polar residues" evidence="1">
    <location>
        <begin position="294"/>
        <end position="316"/>
    </location>
</feature>
<dbReference type="OrthoDB" id="2392550at2759"/>
<feature type="domain" description="Borealin C-terminal" evidence="3">
    <location>
        <begin position="192"/>
        <end position="244"/>
    </location>
</feature>
<comment type="caution">
    <text evidence="4">The sequence shown here is derived from an EMBL/GenBank/DDBJ whole genome shotgun (WGS) entry which is preliminary data.</text>
</comment>
<feature type="region of interest" description="Disordered" evidence="1">
    <location>
        <begin position="111"/>
        <end position="237"/>
    </location>
</feature>
<name>A0A1C7M368_GRIFR</name>
<sequence>MQATHSKAKYTQEEKEQALANLDLEVAHRTRQFEEWLADALENFRRHQESLILRMPRLVRDITMREFAKYNGNVQECIKGLKKEVLGGEDGIIDRTTRKRKWVESQEVDAGAGAVAGPSSREAESSRGVKNARLLVATPKKAGSSTGPGSLQKTRLPISQTPGRARTLQRIPSGDATPSRQKGSNKPFLFPRTPSRLASPSKIASPSKFPQAKPHHKPSASPLPRWPRKNENMLSVNGSPLANPYTLDLNAWFKGVVGGDTGDPEESDDGGTTTEHDPGVKGKHGHTKSRSIVVRSTSFTQPQGPHSRANSQTSMLGASRATHSRNNSQTNVNSIGCDTVASLNPPTKLSSMPSASALISVHTKDGHVLEFNPLQTSPEELDALEGISESAKRQAKEDMLKLIQAATERWKIS</sequence>
<evidence type="ECO:0000259" key="2">
    <source>
        <dbReference type="Pfam" id="PF10444"/>
    </source>
</evidence>
<accession>A0A1C7M368</accession>
<dbReference type="InterPro" id="IPR018851">
    <property type="entry name" value="Borealin_N"/>
</dbReference>
<evidence type="ECO:0000256" key="1">
    <source>
        <dbReference type="SAM" id="MobiDB-lite"/>
    </source>
</evidence>
<dbReference type="Pfam" id="PF10512">
    <property type="entry name" value="Borealin"/>
    <property type="match status" value="1"/>
</dbReference>
<proteinExistence type="predicted"/>
<reference evidence="4 5" key="1">
    <citation type="submission" date="2016-03" db="EMBL/GenBank/DDBJ databases">
        <title>Whole genome sequencing of Grifola frondosa 9006-11.</title>
        <authorList>
            <person name="Min B."/>
            <person name="Park H."/>
            <person name="Kim J.-G."/>
            <person name="Cho H."/>
            <person name="Oh Y.-L."/>
            <person name="Kong W.-S."/>
            <person name="Choi I.-G."/>
        </authorList>
    </citation>
    <scope>NUCLEOTIDE SEQUENCE [LARGE SCALE GENOMIC DNA]</scope>
    <source>
        <strain evidence="4 5">9006-11</strain>
    </source>
</reference>
<dbReference type="Proteomes" id="UP000092993">
    <property type="component" value="Unassembled WGS sequence"/>
</dbReference>
<evidence type="ECO:0000313" key="4">
    <source>
        <dbReference type="EMBL" id="OBZ71403.1"/>
    </source>
</evidence>
<feature type="domain" description="Borealin N-terminal" evidence="2">
    <location>
        <begin position="14"/>
        <end position="69"/>
    </location>
</feature>
<dbReference type="Pfam" id="PF10444">
    <property type="entry name" value="Nbl1_Borealin_N"/>
    <property type="match status" value="1"/>
</dbReference>